<keyword evidence="5 6" id="KW-0479">Metal-binding</keyword>
<feature type="binding site" evidence="4">
    <location>
        <position position="285"/>
    </location>
    <ligand>
        <name>(S)-malate</name>
        <dbReference type="ChEBI" id="CHEBI:15589"/>
    </ligand>
</feature>
<feature type="binding site" evidence="4">
    <location>
        <position position="315"/>
    </location>
    <ligand>
        <name>(S)-malate</name>
        <dbReference type="ChEBI" id="CHEBI:15589"/>
    </ligand>
</feature>
<dbReference type="InterPro" id="IPR037062">
    <property type="entry name" value="Malic_N_dom_sf"/>
</dbReference>
<dbReference type="SUPFAM" id="SSF53223">
    <property type="entry name" value="Aminoacid dehydrogenase-like, N-terminal domain"/>
    <property type="match status" value="1"/>
</dbReference>
<feature type="domain" description="Malic enzyme N-terminal" evidence="8">
    <location>
        <begin position="15"/>
        <end position="148"/>
    </location>
</feature>
<feature type="active site" description="Proton donor" evidence="3">
    <location>
        <position position="36"/>
    </location>
</feature>
<dbReference type="Gene3D" id="3.40.50.10380">
    <property type="entry name" value="Malic enzyme, N-terminal domain"/>
    <property type="match status" value="1"/>
</dbReference>
<reference evidence="9 10" key="1">
    <citation type="journal article" date="2016" name="Nat. Commun.">
        <title>Thousands of microbial genomes shed light on interconnected biogeochemical processes in an aquifer system.</title>
        <authorList>
            <person name="Anantharaman K."/>
            <person name="Brown C.T."/>
            <person name="Hug L.A."/>
            <person name="Sharon I."/>
            <person name="Castelle C.J."/>
            <person name="Probst A.J."/>
            <person name="Thomas B.C."/>
            <person name="Singh A."/>
            <person name="Wilkins M.J."/>
            <person name="Karaoz U."/>
            <person name="Brodie E.L."/>
            <person name="Williams K.H."/>
            <person name="Hubbard S.S."/>
            <person name="Banfield J.F."/>
        </authorList>
    </citation>
    <scope>NUCLEOTIDE SEQUENCE [LARGE SCALE GENOMIC DNA]</scope>
</reference>
<dbReference type="GO" id="GO:0004470">
    <property type="term" value="F:malic enzyme activity"/>
    <property type="evidence" value="ECO:0007669"/>
    <property type="project" value="InterPro"/>
</dbReference>
<comment type="similarity">
    <text evidence="1 6">Belongs to the malic enzymes family.</text>
</comment>
<dbReference type="InterPro" id="IPR046346">
    <property type="entry name" value="Aminoacid_DH-like_N_sf"/>
</dbReference>
<gene>
    <name evidence="9" type="ORF">A2373_03265</name>
</gene>
<keyword evidence="2" id="KW-0560">Oxidoreductase</keyword>
<name>A0A1F6NF00_9BACT</name>
<dbReference type="Proteomes" id="UP000176300">
    <property type="component" value="Unassembled WGS sequence"/>
</dbReference>
<evidence type="ECO:0000256" key="2">
    <source>
        <dbReference type="ARBA" id="ARBA00023002"/>
    </source>
</evidence>
<evidence type="ECO:0000313" key="9">
    <source>
        <dbReference type="EMBL" id="OGH82420.1"/>
    </source>
</evidence>
<dbReference type="CDD" id="cd05311">
    <property type="entry name" value="NAD_bind_2_malic_enz"/>
    <property type="match status" value="1"/>
</dbReference>
<dbReference type="Pfam" id="PF03949">
    <property type="entry name" value="Malic_M"/>
    <property type="match status" value="1"/>
</dbReference>
<dbReference type="InterPro" id="IPR001891">
    <property type="entry name" value="Malic_OxRdtase"/>
</dbReference>
<dbReference type="Pfam" id="PF00390">
    <property type="entry name" value="malic"/>
    <property type="match status" value="1"/>
</dbReference>
<proteinExistence type="inferred from homology"/>
<feature type="binding site" evidence="5">
    <location>
        <position position="134"/>
    </location>
    <ligand>
        <name>a divalent metal cation</name>
        <dbReference type="ChEBI" id="CHEBI:60240"/>
    </ligand>
</feature>
<organism evidence="9 10">
    <name type="scientific">Candidatus Magasanikbacteria bacterium RIFOXYB1_FULL_40_15</name>
    <dbReference type="NCBI Taxonomy" id="1798697"/>
    <lineage>
        <taxon>Bacteria</taxon>
        <taxon>Candidatus Magasanikiibacteriota</taxon>
    </lineage>
</organism>
<dbReference type="SMART" id="SM00919">
    <property type="entry name" value="Malic_M"/>
    <property type="match status" value="1"/>
</dbReference>
<dbReference type="PANTHER" id="PTHR43237">
    <property type="entry name" value="NADP-DEPENDENT MALIC ENZYME"/>
    <property type="match status" value="1"/>
</dbReference>
<dbReference type="InterPro" id="IPR051674">
    <property type="entry name" value="Malate_Decarboxylase"/>
</dbReference>
<feature type="domain" description="Malic enzyme NAD-binding" evidence="7">
    <location>
        <begin position="160"/>
        <end position="376"/>
    </location>
</feature>
<dbReference type="GO" id="GO:0046872">
    <property type="term" value="F:metal ion binding"/>
    <property type="evidence" value="ECO:0007669"/>
    <property type="project" value="UniProtKB-KW"/>
</dbReference>
<dbReference type="InterPro" id="IPR036291">
    <property type="entry name" value="NAD(P)-bd_dom_sf"/>
</dbReference>
<dbReference type="SMART" id="SM01274">
    <property type="entry name" value="malic"/>
    <property type="match status" value="1"/>
</dbReference>
<feature type="binding site" evidence="5">
    <location>
        <position position="133"/>
    </location>
    <ligand>
        <name>a divalent metal cation</name>
        <dbReference type="ChEBI" id="CHEBI:60240"/>
    </ligand>
</feature>
<dbReference type="InterPro" id="IPR012302">
    <property type="entry name" value="Malic_NAD-bd"/>
</dbReference>
<evidence type="ECO:0000259" key="7">
    <source>
        <dbReference type="SMART" id="SM00919"/>
    </source>
</evidence>
<evidence type="ECO:0000256" key="3">
    <source>
        <dbReference type="PIRSR" id="PIRSR000106-1"/>
    </source>
</evidence>
<comment type="cofactor">
    <cofactor evidence="5">
        <name>Mg(2+)</name>
        <dbReference type="ChEBI" id="CHEBI:18420"/>
    </cofactor>
    <cofactor evidence="5">
        <name>Mn(2+)</name>
        <dbReference type="ChEBI" id="CHEBI:29035"/>
    </cofactor>
    <text evidence="5">Divalent metal cations. Prefers magnesium or manganese.</text>
</comment>
<dbReference type="SUPFAM" id="SSF51735">
    <property type="entry name" value="NAD(P)-binding Rossmann-fold domains"/>
    <property type="match status" value="1"/>
</dbReference>
<dbReference type="AlphaFoldDB" id="A0A1F6NF00"/>
<accession>A0A1F6NF00</accession>
<evidence type="ECO:0000259" key="8">
    <source>
        <dbReference type="SMART" id="SM01274"/>
    </source>
</evidence>
<protein>
    <submittedName>
        <fullName evidence="9">Malate dehydrogenase</fullName>
    </submittedName>
</protein>
<evidence type="ECO:0000256" key="1">
    <source>
        <dbReference type="ARBA" id="ARBA00008785"/>
    </source>
</evidence>
<dbReference type="EMBL" id="MFQS01000042">
    <property type="protein sequence ID" value="OGH82420.1"/>
    <property type="molecule type" value="Genomic_DNA"/>
</dbReference>
<feature type="binding site" evidence="5">
    <location>
        <position position="159"/>
    </location>
    <ligand>
        <name>a divalent metal cation</name>
        <dbReference type="ChEBI" id="CHEBI:60240"/>
    </ligand>
</feature>
<dbReference type="PRINTS" id="PR00072">
    <property type="entry name" value="MALOXRDTASE"/>
</dbReference>
<sequence length="377" mass="40583">MDIYEESVKLHTEKNGKLEIKSKVKIETKHDLSLAYTPGVAEISRIIAKDKTRTGKLTLKGNTVAVITDGSAILGLGNLGPEAALPVMEGKCILFKEFAGVDAFPICLDTQDQEEIIKTIKYLAPVFGGINLEDISAPKCFEIEKRLKQELDIPVVHDDQHGAAIVILAGLINSLKVRGSDKKQVRVVINGAGAAGTGTAELLVKYGFSDIIICDSRGAIYEGREGLNSVKLELAKITNKKQVQGKLADIVKGADIFIGVSAANVLNKEMVRSMNERPIIFAMANPVPEISPEDAKEAGAFIVASGRSDYPNQVNNILVFPGLFRGALDNNVRQIDEAVFIRIGERLAGLVSEPSVDMILPDPLNKEVAKAVAEAVC</sequence>
<feature type="active site" description="Proton acceptor" evidence="3">
    <location>
        <position position="91"/>
    </location>
</feature>
<dbReference type="STRING" id="1798697.A2373_03265"/>
<dbReference type="Gene3D" id="3.40.50.720">
    <property type="entry name" value="NAD(P)-binding Rossmann-like Domain"/>
    <property type="match status" value="1"/>
</dbReference>
<dbReference type="GO" id="GO:0051287">
    <property type="term" value="F:NAD binding"/>
    <property type="evidence" value="ECO:0007669"/>
    <property type="project" value="InterPro"/>
</dbReference>
<evidence type="ECO:0000256" key="4">
    <source>
        <dbReference type="PIRSR" id="PIRSR000106-2"/>
    </source>
</evidence>
<comment type="caution">
    <text evidence="9">The sequence shown here is derived from an EMBL/GenBank/DDBJ whole genome shotgun (WGS) entry which is preliminary data.</text>
</comment>
<dbReference type="PANTHER" id="PTHR43237:SF4">
    <property type="entry name" value="NADP-DEPENDENT MALIC ENZYME"/>
    <property type="match status" value="1"/>
</dbReference>
<evidence type="ECO:0000313" key="10">
    <source>
        <dbReference type="Proteomes" id="UP000176300"/>
    </source>
</evidence>
<dbReference type="PIRSF" id="PIRSF000106">
    <property type="entry name" value="ME"/>
    <property type="match status" value="1"/>
</dbReference>
<dbReference type="GO" id="GO:0016616">
    <property type="term" value="F:oxidoreductase activity, acting on the CH-OH group of donors, NAD or NADP as acceptor"/>
    <property type="evidence" value="ECO:0007669"/>
    <property type="project" value="InterPro"/>
</dbReference>
<evidence type="ECO:0000256" key="5">
    <source>
        <dbReference type="PIRSR" id="PIRSR000106-3"/>
    </source>
</evidence>
<dbReference type="InterPro" id="IPR012301">
    <property type="entry name" value="Malic_N_dom"/>
</dbReference>
<evidence type="ECO:0000256" key="6">
    <source>
        <dbReference type="RuleBase" id="RU003427"/>
    </source>
</evidence>
<dbReference type="FunFam" id="3.40.50.10380:FF:000003">
    <property type="entry name" value="NADP-dependent malic enzyme"/>
    <property type="match status" value="1"/>
</dbReference>
<dbReference type="InterPro" id="IPR045213">
    <property type="entry name" value="Malic_NAD-bd_bact_type"/>
</dbReference>